<dbReference type="PROSITE" id="PS50048">
    <property type="entry name" value="ZN2_CY6_FUNGAL_2"/>
    <property type="match status" value="1"/>
</dbReference>
<keyword evidence="6" id="KW-0539">Nucleus</keyword>
<dbReference type="InterPro" id="IPR021858">
    <property type="entry name" value="Fun_TF"/>
</dbReference>
<evidence type="ECO:0000256" key="2">
    <source>
        <dbReference type="ARBA" id="ARBA00022833"/>
    </source>
</evidence>
<evidence type="ECO:0000259" key="8">
    <source>
        <dbReference type="PROSITE" id="PS50048"/>
    </source>
</evidence>
<dbReference type="GO" id="GO:0003677">
    <property type="term" value="F:DNA binding"/>
    <property type="evidence" value="ECO:0007669"/>
    <property type="project" value="UniProtKB-KW"/>
</dbReference>
<dbReference type="SUPFAM" id="SSF57701">
    <property type="entry name" value="Zn2/Cys6 DNA-binding domain"/>
    <property type="match status" value="1"/>
</dbReference>
<evidence type="ECO:0000256" key="5">
    <source>
        <dbReference type="ARBA" id="ARBA00023163"/>
    </source>
</evidence>
<evidence type="ECO:0000313" key="9">
    <source>
        <dbReference type="EMBL" id="OOF90679.1"/>
    </source>
</evidence>
<dbReference type="SMART" id="SM00066">
    <property type="entry name" value="GAL4"/>
    <property type="match status" value="1"/>
</dbReference>
<keyword evidence="5" id="KW-0804">Transcription</keyword>
<evidence type="ECO:0000256" key="7">
    <source>
        <dbReference type="SAM" id="MobiDB-lite"/>
    </source>
</evidence>
<evidence type="ECO:0000313" key="10">
    <source>
        <dbReference type="Proteomes" id="UP000188318"/>
    </source>
</evidence>
<name>A0A1R3R878_ASPC5</name>
<dbReference type="GO" id="GO:0000981">
    <property type="term" value="F:DNA-binding transcription factor activity, RNA polymerase II-specific"/>
    <property type="evidence" value="ECO:0007669"/>
    <property type="project" value="InterPro"/>
</dbReference>
<dbReference type="PANTHER" id="PTHR36206">
    <property type="entry name" value="ASPERCRYPTIN BIOSYNTHESIS CLUSTER-SPECIFIC TRANSCRIPTION REGULATOR ATNN-RELATED"/>
    <property type="match status" value="1"/>
</dbReference>
<dbReference type="InterPro" id="IPR036864">
    <property type="entry name" value="Zn2-C6_fun-type_DNA-bd_sf"/>
</dbReference>
<reference evidence="10" key="1">
    <citation type="journal article" date="2017" name="Genome Biol.">
        <title>Comparative genomics reveals high biological diversity and specific adaptations in the industrially and medically important fungal genus Aspergillus.</title>
        <authorList>
            <person name="de Vries R.P."/>
            <person name="Riley R."/>
            <person name="Wiebenga A."/>
            <person name="Aguilar-Osorio G."/>
            <person name="Amillis S."/>
            <person name="Uchima C.A."/>
            <person name="Anderluh G."/>
            <person name="Asadollahi M."/>
            <person name="Askin M."/>
            <person name="Barry K."/>
            <person name="Battaglia E."/>
            <person name="Bayram O."/>
            <person name="Benocci T."/>
            <person name="Braus-Stromeyer S.A."/>
            <person name="Caldana C."/>
            <person name="Canovas D."/>
            <person name="Cerqueira G.C."/>
            <person name="Chen F."/>
            <person name="Chen W."/>
            <person name="Choi C."/>
            <person name="Clum A."/>
            <person name="Dos Santos R.A."/>
            <person name="Damasio A.R."/>
            <person name="Diallinas G."/>
            <person name="Emri T."/>
            <person name="Fekete E."/>
            <person name="Flipphi M."/>
            <person name="Freyberg S."/>
            <person name="Gallo A."/>
            <person name="Gournas C."/>
            <person name="Habgood R."/>
            <person name="Hainaut M."/>
            <person name="Harispe M.L."/>
            <person name="Henrissat B."/>
            <person name="Hilden K.S."/>
            <person name="Hope R."/>
            <person name="Hossain A."/>
            <person name="Karabika E."/>
            <person name="Karaffa L."/>
            <person name="Karanyi Z."/>
            <person name="Krasevec N."/>
            <person name="Kuo A."/>
            <person name="Kusch H."/>
            <person name="LaButti K."/>
            <person name="Lagendijk E.L."/>
            <person name="Lapidus A."/>
            <person name="Levasseur A."/>
            <person name="Lindquist E."/>
            <person name="Lipzen A."/>
            <person name="Logrieco A.F."/>
            <person name="MacCabe A."/>
            <person name="Maekelae M.R."/>
            <person name="Malavazi I."/>
            <person name="Melin P."/>
            <person name="Meyer V."/>
            <person name="Mielnichuk N."/>
            <person name="Miskei M."/>
            <person name="Molnar A.P."/>
            <person name="Mule G."/>
            <person name="Ngan C.Y."/>
            <person name="Orejas M."/>
            <person name="Orosz E."/>
            <person name="Ouedraogo J.P."/>
            <person name="Overkamp K.M."/>
            <person name="Park H.-S."/>
            <person name="Perrone G."/>
            <person name="Piumi F."/>
            <person name="Punt P.J."/>
            <person name="Ram A.F."/>
            <person name="Ramon A."/>
            <person name="Rauscher S."/>
            <person name="Record E."/>
            <person name="Riano-Pachon D.M."/>
            <person name="Robert V."/>
            <person name="Roehrig J."/>
            <person name="Ruller R."/>
            <person name="Salamov A."/>
            <person name="Salih N.S."/>
            <person name="Samson R.A."/>
            <person name="Sandor E."/>
            <person name="Sanguinetti M."/>
            <person name="Schuetze T."/>
            <person name="Sepcic K."/>
            <person name="Shelest E."/>
            <person name="Sherlock G."/>
            <person name="Sophianopoulou V."/>
            <person name="Squina F.M."/>
            <person name="Sun H."/>
            <person name="Susca A."/>
            <person name="Todd R.B."/>
            <person name="Tsang A."/>
            <person name="Unkles S.E."/>
            <person name="van de Wiele N."/>
            <person name="van Rossen-Uffink D."/>
            <person name="Oliveira J.V."/>
            <person name="Vesth T.C."/>
            <person name="Visser J."/>
            <person name="Yu J.-H."/>
            <person name="Zhou M."/>
            <person name="Andersen M.R."/>
            <person name="Archer D.B."/>
            <person name="Baker S.E."/>
            <person name="Benoit I."/>
            <person name="Brakhage A.A."/>
            <person name="Braus G.H."/>
            <person name="Fischer R."/>
            <person name="Frisvad J.C."/>
            <person name="Goldman G.H."/>
            <person name="Houbraken J."/>
            <person name="Oakley B."/>
            <person name="Pocsi I."/>
            <person name="Scazzocchio C."/>
            <person name="Seiboth B."/>
            <person name="vanKuyk P.A."/>
            <person name="Wortman J."/>
            <person name="Dyer P.S."/>
            <person name="Grigoriev I.V."/>
        </authorList>
    </citation>
    <scope>NUCLEOTIDE SEQUENCE [LARGE SCALE GENOMIC DNA]</scope>
    <source>
        <strain evidence="10">ITEM 5010</strain>
    </source>
</reference>
<dbReference type="GO" id="GO:0008270">
    <property type="term" value="F:zinc ion binding"/>
    <property type="evidence" value="ECO:0007669"/>
    <property type="project" value="InterPro"/>
</dbReference>
<dbReference type="GO" id="GO:0009893">
    <property type="term" value="P:positive regulation of metabolic process"/>
    <property type="evidence" value="ECO:0007669"/>
    <property type="project" value="UniProtKB-ARBA"/>
</dbReference>
<dbReference type="EMBL" id="KV907515">
    <property type="protein sequence ID" value="OOF90679.1"/>
    <property type="molecule type" value="Genomic_DNA"/>
</dbReference>
<keyword evidence="10" id="KW-1185">Reference proteome</keyword>
<dbReference type="AlphaFoldDB" id="A0A1R3R878"/>
<feature type="region of interest" description="Disordered" evidence="7">
    <location>
        <begin position="1"/>
        <end position="31"/>
    </location>
</feature>
<dbReference type="Pfam" id="PF11951">
    <property type="entry name" value="Fungal_trans_2"/>
    <property type="match status" value="1"/>
</dbReference>
<dbReference type="Pfam" id="PF00172">
    <property type="entry name" value="Zn_clus"/>
    <property type="match status" value="1"/>
</dbReference>
<dbReference type="VEuPathDB" id="FungiDB:ASPCADRAFT_134972"/>
<evidence type="ECO:0000256" key="4">
    <source>
        <dbReference type="ARBA" id="ARBA00023125"/>
    </source>
</evidence>
<dbReference type="Proteomes" id="UP000188318">
    <property type="component" value="Unassembled WGS sequence"/>
</dbReference>
<dbReference type="STRING" id="602072.A0A1R3R878"/>
<dbReference type="InterPro" id="IPR001138">
    <property type="entry name" value="Zn2Cys6_DnaBD"/>
</dbReference>
<feature type="domain" description="Zn(2)-C6 fungal-type" evidence="8">
    <location>
        <begin position="32"/>
        <end position="62"/>
    </location>
</feature>
<dbReference type="Gene3D" id="4.10.240.10">
    <property type="entry name" value="Zn(2)-C6 fungal-type DNA-binding domain"/>
    <property type="match status" value="1"/>
</dbReference>
<dbReference type="InterPro" id="IPR052360">
    <property type="entry name" value="Transcr_Regulatory_Proteins"/>
</dbReference>
<dbReference type="PROSITE" id="PS00463">
    <property type="entry name" value="ZN2_CY6_FUNGAL_1"/>
    <property type="match status" value="1"/>
</dbReference>
<gene>
    <name evidence="9" type="ORF">ASPCADRAFT_134972</name>
</gene>
<evidence type="ECO:0000256" key="1">
    <source>
        <dbReference type="ARBA" id="ARBA00022723"/>
    </source>
</evidence>
<keyword evidence="3" id="KW-0805">Transcription regulation</keyword>
<feature type="compositionally biased region" description="Polar residues" evidence="7">
    <location>
        <begin position="1"/>
        <end position="11"/>
    </location>
</feature>
<proteinExistence type="predicted"/>
<sequence>MLNMKTAQTHPITKPAIPSKTRKKTSTRSRNGCRTCRARRIKCDETPGACNNCTRTGRACGYDVHRPVSKVGTGLSLRAALTTQPQWIMTSDERRCLSFFHHRSLPHLVGFFDSPLWQKLILRLSSTEPAVYHALVALGAVSQANDIRGRLPRPGQKKDLRNIWYRFALEQSGRSIALLTKRRMSQDPQLQEVILVCCLLFTMAELRCGNFDRAAVHLQGGLRILQMINVQRLPSGLQLTSGPVDECVVESFLALQAGSMYYFQIAPLRCDSDFIYTHPYETHLGCFRSIRHARQIWGPLEHTVFEFIAMCMRTSRAELDANHSTVHHQQLRLLSYVTRYLQQFDAFCLATYGTTSFVSPKGEDPTNYKEQREAELIRITCLSGLLGVKISLYSPAHPPSNSHVHERLTLLATVENAMNKFDIDPPTFTENSVIAPALYMAACGSSDYFIHCQATDLLRRWGSLEGFLSATVNADLLDEVIKELLVQMYRTAAPLPPGVAFGMGPDGRVTARLSYRAGGVWKVRFVALEKNEDLASDILALGGVEDWPALQASQLLNFNTEEQTTLGEASRPTKIRHMPGLPFYIHLPIRKRNPLHSD</sequence>
<evidence type="ECO:0000256" key="3">
    <source>
        <dbReference type="ARBA" id="ARBA00023015"/>
    </source>
</evidence>
<accession>A0A1R3R878</accession>
<dbReference type="OMA" id="RICAYDM"/>
<keyword evidence="4" id="KW-0238">DNA-binding</keyword>
<keyword evidence="1" id="KW-0479">Metal-binding</keyword>
<protein>
    <recommendedName>
        <fullName evidence="8">Zn(2)-C6 fungal-type domain-containing protein</fullName>
    </recommendedName>
</protein>
<dbReference type="OrthoDB" id="3598904at2759"/>
<dbReference type="CDD" id="cd00067">
    <property type="entry name" value="GAL4"/>
    <property type="match status" value="1"/>
</dbReference>
<dbReference type="PANTHER" id="PTHR36206:SF16">
    <property type="entry name" value="TRANSCRIPTION FACTOR DOMAIN-CONTAINING PROTEIN-RELATED"/>
    <property type="match status" value="1"/>
</dbReference>
<keyword evidence="2" id="KW-0862">Zinc</keyword>
<evidence type="ECO:0000256" key="6">
    <source>
        <dbReference type="ARBA" id="ARBA00023242"/>
    </source>
</evidence>
<organism evidence="9 10">
    <name type="scientific">Aspergillus carbonarius (strain ITEM 5010)</name>
    <dbReference type="NCBI Taxonomy" id="602072"/>
    <lineage>
        <taxon>Eukaryota</taxon>
        <taxon>Fungi</taxon>
        <taxon>Dikarya</taxon>
        <taxon>Ascomycota</taxon>
        <taxon>Pezizomycotina</taxon>
        <taxon>Eurotiomycetes</taxon>
        <taxon>Eurotiomycetidae</taxon>
        <taxon>Eurotiales</taxon>
        <taxon>Aspergillaceae</taxon>
        <taxon>Aspergillus</taxon>
        <taxon>Aspergillus subgen. Circumdati</taxon>
    </lineage>
</organism>